<dbReference type="Gene3D" id="2.180.10.10">
    <property type="entry name" value="RHS repeat-associated core"/>
    <property type="match status" value="1"/>
</dbReference>
<feature type="signal peptide" evidence="1">
    <location>
        <begin position="1"/>
        <end position="19"/>
    </location>
</feature>
<keyword evidence="1" id="KW-0732">Signal</keyword>
<protein>
    <recommendedName>
        <fullName evidence="4">YD repeat-containing protein</fullName>
    </recommendedName>
</protein>
<keyword evidence="3" id="KW-1185">Reference proteome</keyword>
<evidence type="ECO:0000256" key="1">
    <source>
        <dbReference type="SAM" id="SignalP"/>
    </source>
</evidence>
<dbReference type="RefSeq" id="WP_076379496.1">
    <property type="nucleotide sequence ID" value="NZ_AP017422.1"/>
</dbReference>
<gene>
    <name evidence="2" type="ORF">SAMN05421788_104144</name>
</gene>
<evidence type="ECO:0000313" key="3">
    <source>
        <dbReference type="Proteomes" id="UP000186917"/>
    </source>
</evidence>
<dbReference type="KEGG" id="fln:FLA_0100"/>
<dbReference type="EMBL" id="FTOR01000004">
    <property type="protein sequence ID" value="SIT15255.1"/>
    <property type="molecule type" value="Genomic_DNA"/>
</dbReference>
<dbReference type="AlphaFoldDB" id="A0A173M9D1"/>
<evidence type="ECO:0000313" key="2">
    <source>
        <dbReference type="EMBL" id="SIT15255.1"/>
    </source>
</evidence>
<accession>A0A173M9D1</accession>
<organism evidence="2 3">
    <name type="scientific">Filimonas lacunae</name>
    <dbReference type="NCBI Taxonomy" id="477680"/>
    <lineage>
        <taxon>Bacteria</taxon>
        <taxon>Pseudomonadati</taxon>
        <taxon>Bacteroidota</taxon>
        <taxon>Chitinophagia</taxon>
        <taxon>Chitinophagales</taxon>
        <taxon>Chitinophagaceae</taxon>
        <taxon>Filimonas</taxon>
    </lineage>
</organism>
<dbReference type="STRING" id="477680.SAMN05421788_104144"/>
<reference evidence="3" key="1">
    <citation type="submission" date="2017-01" db="EMBL/GenBank/DDBJ databases">
        <authorList>
            <person name="Varghese N."/>
            <person name="Submissions S."/>
        </authorList>
    </citation>
    <scope>NUCLEOTIDE SEQUENCE [LARGE SCALE GENOMIC DNA]</scope>
    <source>
        <strain evidence="3">DSM 21054</strain>
    </source>
</reference>
<dbReference type="Proteomes" id="UP000186917">
    <property type="component" value="Unassembled WGS sequence"/>
</dbReference>
<sequence>MKKVLIPALALLVAAVSCKKDDAPVNTETGKYLSRIAPPDDYVYLFNYAGGKFQSLADSSNSGIEKDSAIYKNGILSDIYYVSSDAEVTPNYNFVYDANNRLVRVNYTYPSSVEQFDSLTYTSAGKLAFIYSANIQEDGSRFIYRAQEITIDANGNITTVLNKETAGLSSPELLEKSKHVYTYDTKTSPFARVASPAYWMTINGNEFFGTNNVTKTEQYGYSNGAYTLDKLEKFTYTYDADGDVITSERSYGTSEANLTSEGVTKYYYTIL</sequence>
<feature type="chain" id="PRO_5030022616" description="YD repeat-containing protein" evidence="1">
    <location>
        <begin position="20"/>
        <end position="271"/>
    </location>
</feature>
<name>A0A173M9D1_9BACT</name>
<proteinExistence type="predicted"/>
<evidence type="ECO:0008006" key="4">
    <source>
        <dbReference type="Google" id="ProtNLM"/>
    </source>
</evidence>
<dbReference type="PROSITE" id="PS51257">
    <property type="entry name" value="PROKAR_LIPOPROTEIN"/>
    <property type="match status" value="1"/>
</dbReference>